<dbReference type="GeneID" id="69038887"/>
<evidence type="ECO:0000313" key="3">
    <source>
        <dbReference type="Proteomes" id="UP000001631"/>
    </source>
</evidence>
<evidence type="ECO:0000313" key="2">
    <source>
        <dbReference type="EMBL" id="EEH05607.1"/>
    </source>
</evidence>
<dbReference type="HOGENOM" id="CLU_139299_2_0_1"/>
<dbReference type="AlphaFoldDB" id="C0NRU1"/>
<feature type="coiled-coil region" evidence="1">
    <location>
        <begin position="111"/>
        <end position="138"/>
    </location>
</feature>
<name>C0NRU1_AJECG</name>
<dbReference type="EMBL" id="GG663370">
    <property type="protein sequence ID" value="EEH05607.1"/>
    <property type="molecule type" value="Genomic_DNA"/>
</dbReference>
<accession>C0NRU1</accession>
<gene>
    <name evidence="2" type="ORF">HCBG_05871</name>
</gene>
<proteinExistence type="predicted"/>
<protein>
    <submittedName>
        <fullName evidence="2">Uncharacterized protein</fullName>
    </submittedName>
</protein>
<keyword evidence="1" id="KW-0175">Coiled coil</keyword>
<reference evidence="2" key="1">
    <citation type="submission" date="2009-02" db="EMBL/GenBank/DDBJ databases">
        <title>The Genome Sequence of Ajellomyces capsulatus strain G186AR.</title>
        <authorList>
            <consortium name="The Broad Institute Genome Sequencing Platform"/>
            <person name="Champion M."/>
            <person name="Cuomo C."/>
            <person name="Ma L.-J."/>
            <person name="Henn M.R."/>
            <person name="Sil A."/>
            <person name="Goldman B."/>
            <person name="Young S.K."/>
            <person name="Kodira C.D."/>
            <person name="Zeng Q."/>
            <person name="Koehrsen M."/>
            <person name="Alvarado L."/>
            <person name="Berlin A."/>
            <person name="Borenstein D."/>
            <person name="Chen Z."/>
            <person name="Engels R."/>
            <person name="Freedman E."/>
            <person name="Gellesch M."/>
            <person name="Goldberg J."/>
            <person name="Griggs A."/>
            <person name="Gujja S."/>
            <person name="Heiman D."/>
            <person name="Hepburn T."/>
            <person name="Howarth C."/>
            <person name="Jen D."/>
            <person name="Larson L."/>
            <person name="Lewis B."/>
            <person name="Mehta T."/>
            <person name="Park D."/>
            <person name="Pearson M."/>
            <person name="Roberts A."/>
            <person name="Saif S."/>
            <person name="Shea T."/>
            <person name="Shenoy N."/>
            <person name="Sisk P."/>
            <person name="Stolte C."/>
            <person name="Sykes S."/>
            <person name="Walk T."/>
            <person name="White J."/>
            <person name="Yandava C."/>
            <person name="Klein B."/>
            <person name="McEwen J.G."/>
            <person name="Puccia R."/>
            <person name="Goldman G.H."/>
            <person name="Felipe M.S."/>
            <person name="Nino-Vega G."/>
            <person name="San-Blas G."/>
            <person name="Taylor J."/>
            <person name="Mendoza L."/>
            <person name="Galagan J."/>
            <person name="Nusbaum C."/>
            <person name="Birren B."/>
        </authorList>
    </citation>
    <scope>NUCLEOTIDE SEQUENCE</scope>
    <source>
        <strain evidence="2">G186AR</strain>
    </source>
</reference>
<dbReference type="InParanoid" id="C0NRU1"/>
<dbReference type="RefSeq" id="XP_045286088.1">
    <property type="nucleotide sequence ID" value="XM_045432920.1"/>
</dbReference>
<sequence>MSSNLSFLVFRKDPTPRPIETSRYPETVKENISRYKKFSCGDWAWGSFAARCNHEYRMGETCGMKLVHSTENIQTQCKLCEKIDTKCRRRNTEVERLARWQREGGTLKASMEKSSAEIRALEEEIRQLEYERLMKQKNIGK</sequence>
<evidence type="ECO:0000256" key="1">
    <source>
        <dbReference type="SAM" id="Coils"/>
    </source>
</evidence>
<dbReference type="Proteomes" id="UP000001631">
    <property type="component" value="Unassembled WGS sequence"/>
</dbReference>
<dbReference type="VEuPathDB" id="FungiDB:I7I50_06120"/>
<organism evidence="2 3">
    <name type="scientific">Ajellomyces capsulatus (strain G186AR / H82 / ATCC MYA-2454 / RMSCC 2432)</name>
    <name type="common">Darling's disease fungus</name>
    <name type="synonym">Histoplasma capsulatum</name>
    <dbReference type="NCBI Taxonomy" id="447093"/>
    <lineage>
        <taxon>Eukaryota</taxon>
        <taxon>Fungi</taxon>
        <taxon>Dikarya</taxon>
        <taxon>Ascomycota</taxon>
        <taxon>Pezizomycotina</taxon>
        <taxon>Eurotiomycetes</taxon>
        <taxon>Eurotiomycetidae</taxon>
        <taxon>Onygenales</taxon>
        <taxon>Ajellomycetaceae</taxon>
        <taxon>Histoplasma</taxon>
    </lineage>
</organism>
<keyword evidence="3" id="KW-1185">Reference proteome</keyword>